<protein>
    <recommendedName>
        <fullName evidence="5">Bap-like</fullName>
    </recommendedName>
</protein>
<evidence type="ECO:0000313" key="3">
    <source>
        <dbReference type="EMBL" id="EAX81300.1"/>
    </source>
</evidence>
<dbReference type="InParanoid" id="A2GNG7"/>
<feature type="transmembrane region" description="Helical" evidence="2">
    <location>
        <begin position="322"/>
        <end position="347"/>
    </location>
</feature>
<dbReference type="AlphaFoldDB" id="A2GNG7"/>
<sequence length="408" mass="46078">IKGDTVTVTGEYSSIYNDSIITLKYKYGDTDTEHTVEQHSVKENGSQKHFSFDFIAGPERTKNLIVWVEDEDHRKSKEVSKEITANVLPTISFAKEPVKTCLIGDEIPFEIQVNDDKSAKITYEFGGKKFEEEKFTILENTPQTKKFTLNTKELDEGKYKLAITAVDNDNCKCKSDISFEIQVNNHPRPIFESGPNVTYPLKIEPGSQVSISMKVKNPSTINYTFKAEINGEIYEFVIPPTENNEATYYSFNITIPKKSENADNKVVIFIMDNRNKEVSKIEKPNDKKEQTEEEDHSKPEGNTTSGGDNATEHDAKKKKKQIYMIIGAAVGAVALITLVSLLIFFLAAGKRNEEEEEENEKDQYIDAVDINEETVISAEDGRSAINSQKVFTLDVENGNEFTQEEFVL</sequence>
<dbReference type="EMBL" id="DS117751">
    <property type="protein sequence ID" value="EAX81300.1"/>
    <property type="molecule type" value="Genomic_DNA"/>
</dbReference>
<accession>A2GNG7</accession>
<dbReference type="Proteomes" id="UP000001542">
    <property type="component" value="Unassembled WGS sequence"/>
</dbReference>
<evidence type="ECO:0008006" key="5">
    <source>
        <dbReference type="Google" id="ProtNLM"/>
    </source>
</evidence>
<evidence type="ECO:0000313" key="4">
    <source>
        <dbReference type="Proteomes" id="UP000001542"/>
    </source>
</evidence>
<name>A2GNG7_TRIV3</name>
<evidence type="ECO:0000256" key="1">
    <source>
        <dbReference type="SAM" id="MobiDB-lite"/>
    </source>
</evidence>
<keyword evidence="2" id="KW-0472">Membrane</keyword>
<evidence type="ECO:0000256" key="2">
    <source>
        <dbReference type="SAM" id="Phobius"/>
    </source>
</evidence>
<proteinExistence type="predicted"/>
<feature type="region of interest" description="Disordered" evidence="1">
    <location>
        <begin position="279"/>
        <end position="314"/>
    </location>
</feature>
<dbReference type="VEuPathDB" id="TrichDB:TVAG_535840"/>
<keyword evidence="2" id="KW-1133">Transmembrane helix</keyword>
<keyword evidence="2" id="KW-0812">Transmembrane</keyword>
<feature type="compositionally biased region" description="Basic and acidic residues" evidence="1">
    <location>
        <begin position="279"/>
        <end position="299"/>
    </location>
</feature>
<reference evidence="3" key="2">
    <citation type="journal article" date="2007" name="Science">
        <title>Draft genome sequence of the sexually transmitted pathogen Trichomonas vaginalis.</title>
        <authorList>
            <person name="Carlton J.M."/>
            <person name="Hirt R.P."/>
            <person name="Silva J.C."/>
            <person name="Delcher A.L."/>
            <person name="Schatz M."/>
            <person name="Zhao Q."/>
            <person name="Wortman J.R."/>
            <person name="Bidwell S.L."/>
            <person name="Alsmark U.C.M."/>
            <person name="Besteiro S."/>
            <person name="Sicheritz-Ponten T."/>
            <person name="Noel C.J."/>
            <person name="Dacks J.B."/>
            <person name="Foster P.G."/>
            <person name="Simillion C."/>
            <person name="Van de Peer Y."/>
            <person name="Miranda-Saavedra D."/>
            <person name="Barton G.J."/>
            <person name="Westrop G.D."/>
            <person name="Mueller S."/>
            <person name="Dessi D."/>
            <person name="Fiori P.L."/>
            <person name="Ren Q."/>
            <person name="Paulsen I."/>
            <person name="Zhang H."/>
            <person name="Bastida-Corcuera F.D."/>
            <person name="Simoes-Barbosa A."/>
            <person name="Brown M.T."/>
            <person name="Hayes R.D."/>
            <person name="Mukherjee M."/>
            <person name="Okumura C.Y."/>
            <person name="Schneider R."/>
            <person name="Smith A.J."/>
            <person name="Vanacova S."/>
            <person name="Villalvazo M."/>
            <person name="Haas B.J."/>
            <person name="Pertea M."/>
            <person name="Feldblyum T.V."/>
            <person name="Utterback T.R."/>
            <person name="Shu C.L."/>
            <person name="Osoegawa K."/>
            <person name="de Jong P.J."/>
            <person name="Hrdy I."/>
            <person name="Horvathova L."/>
            <person name="Zubacova Z."/>
            <person name="Dolezal P."/>
            <person name="Malik S.B."/>
            <person name="Logsdon J.M. Jr."/>
            <person name="Henze K."/>
            <person name="Gupta A."/>
            <person name="Wang C.C."/>
            <person name="Dunne R.L."/>
            <person name="Upcroft J.A."/>
            <person name="Upcroft P."/>
            <person name="White O."/>
            <person name="Salzberg S.L."/>
            <person name="Tang P."/>
            <person name="Chiu C.-H."/>
            <person name="Lee Y.-S."/>
            <person name="Embley T.M."/>
            <person name="Coombs G.H."/>
            <person name="Mottram J.C."/>
            <person name="Tachezy J."/>
            <person name="Fraser-Liggett C.M."/>
            <person name="Johnson P.J."/>
        </authorList>
    </citation>
    <scope>NUCLEOTIDE SEQUENCE [LARGE SCALE GENOMIC DNA]</scope>
    <source>
        <strain evidence="3">G3</strain>
    </source>
</reference>
<reference evidence="3" key="1">
    <citation type="submission" date="2006-10" db="EMBL/GenBank/DDBJ databases">
        <authorList>
            <person name="Amadeo P."/>
            <person name="Zhao Q."/>
            <person name="Wortman J."/>
            <person name="Fraser-Liggett C."/>
            <person name="Carlton J."/>
        </authorList>
    </citation>
    <scope>NUCLEOTIDE SEQUENCE</scope>
    <source>
        <strain evidence="3">G3</strain>
    </source>
</reference>
<feature type="non-terminal residue" evidence="3">
    <location>
        <position position="1"/>
    </location>
</feature>
<dbReference type="VEuPathDB" id="TrichDB:TVAGG3_0143590"/>
<gene>
    <name evidence="3" type="ORF">TVAG_535840</name>
</gene>
<keyword evidence="4" id="KW-1185">Reference proteome</keyword>
<organism evidence="3 4">
    <name type="scientific">Trichomonas vaginalis (strain ATCC PRA-98 / G3)</name>
    <dbReference type="NCBI Taxonomy" id="412133"/>
    <lineage>
        <taxon>Eukaryota</taxon>
        <taxon>Metamonada</taxon>
        <taxon>Parabasalia</taxon>
        <taxon>Trichomonadida</taxon>
        <taxon>Trichomonadidae</taxon>
        <taxon>Trichomonas</taxon>
    </lineage>
</organism>